<proteinExistence type="predicted"/>
<organism evidence="1">
    <name type="scientific">Anguilla anguilla</name>
    <name type="common">European freshwater eel</name>
    <name type="synonym">Muraena anguilla</name>
    <dbReference type="NCBI Taxonomy" id="7936"/>
    <lineage>
        <taxon>Eukaryota</taxon>
        <taxon>Metazoa</taxon>
        <taxon>Chordata</taxon>
        <taxon>Craniata</taxon>
        <taxon>Vertebrata</taxon>
        <taxon>Euteleostomi</taxon>
        <taxon>Actinopterygii</taxon>
        <taxon>Neopterygii</taxon>
        <taxon>Teleostei</taxon>
        <taxon>Anguilliformes</taxon>
        <taxon>Anguillidae</taxon>
        <taxon>Anguilla</taxon>
    </lineage>
</organism>
<accession>A0A0E9V2P7</accession>
<reference evidence="1" key="2">
    <citation type="journal article" date="2015" name="Fish Shellfish Immunol.">
        <title>Early steps in the European eel (Anguilla anguilla)-Vibrio vulnificus interaction in the gills: Role of the RtxA13 toxin.</title>
        <authorList>
            <person name="Callol A."/>
            <person name="Pajuelo D."/>
            <person name="Ebbesson L."/>
            <person name="Teles M."/>
            <person name="MacKenzie S."/>
            <person name="Amaro C."/>
        </authorList>
    </citation>
    <scope>NUCLEOTIDE SEQUENCE</scope>
</reference>
<sequence length="58" mass="6448">MKNLTGTGWILLVVPSRLNSSTFSYQNACLGHRSHTVWQNISLPSTLRAIMKNVSTCN</sequence>
<name>A0A0E9V2P7_ANGAN</name>
<dbReference type="EMBL" id="GBXM01036275">
    <property type="protein sequence ID" value="JAH72302.1"/>
    <property type="molecule type" value="Transcribed_RNA"/>
</dbReference>
<reference evidence="1" key="1">
    <citation type="submission" date="2014-11" db="EMBL/GenBank/DDBJ databases">
        <authorList>
            <person name="Amaro Gonzalez C."/>
        </authorList>
    </citation>
    <scope>NUCLEOTIDE SEQUENCE</scope>
</reference>
<dbReference type="AlphaFoldDB" id="A0A0E9V2P7"/>
<protein>
    <submittedName>
        <fullName evidence="1">Uncharacterized protein</fullName>
    </submittedName>
</protein>
<evidence type="ECO:0000313" key="1">
    <source>
        <dbReference type="EMBL" id="JAH72302.1"/>
    </source>
</evidence>